<comment type="catalytic activity">
    <reaction evidence="3">
        <text>3',5'-cyclic UMP + H2O = UMP + H(+)</text>
        <dbReference type="Rhea" id="RHEA:70575"/>
        <dbReference type="ChEBI" id="CHEBI:15377"/>
        <dbReference type="ChEBI" id="CHEBI:15378"/>
        <dbReference type="ChEBI" id="CHEBI:57865"/>
        <dbReference type="ChEBI" id="CHEBI:184387"/>
    </reaction>
    <physiologicalReaction direction="left-to-right" evidence="3">
        <dbReference type="Rhea" id="RHEA:70576"/>
    </physiologicalReaction>
</comment>
<comment type="caution">
    <text evidence="6">The sequence shown here is derived from an EMBL/GenBank/DDBJ whole genome shotgun (WGS) entry which is preliminary data.</text>
</comment>
<evidence type="ECO:0000256" key="4">
    <source>
        <dbReference type="SAM" id="MobiDB-lite"/>
    </source>
</evidence>
<dbReference type="CDD" id="cd07721">
    <property type="entry name" value="yflN-like_MBL-fold"/>
    <property type="match status" value="1"/>
</dbReference>
<dbReference type="EMBL" id="JBHUMM010000043">
    <property type="protein sequence ID" value="MFD2672650.1"/>
    <property type="molecule type" value="Genomic_DNA"/>
</dbReference>
<accession>A0ABW5RD52</accession>
<dbReference type="InterPro" id="IPR050855">
    <property type="entry name" value="NDM-1-like"/>
</dbReference>
<dbReference type="Gene3D" id="3.60.15.10">
    <property type="entry name" value="Ribonuclease Z/Hydroxyacylglutathione hydrolase-like"/>
    <property type="match status" value="1"/>
</dbReference>
<comment type="function">
    <text evidence="2">Counteracts the endogenous Pycsar antiviral defense system. Phosphodiesterase that enables metal-dependent hydrolysis of host cyclic nucleotide Pycsar defense signals such as cCMP and cUMP.</text>
</comment>
<name>A0ABW5RD52_9BACL</name>
<dbReference type="RefSeq" id="WP_379930216.1">
    <property type="nucleotide sequence ID" value="NZ_JBHUMM010000043.1"/>
</dbReference>
<evidence type="ECO:0000256" key="1">
    <source>
        <dbReference type="ARBA" id="ARBA00034221"/>
    </source>
</evidence>
<feature type="region of interest" description="Disordered" evidence="4">
    <location>
        <begin position="98"/>
        <end position="117"/>
    </location>
</feature>
<evidence type="ECO:0000313" key="7">
    <source>
        <dbReference type="Proteomes" id="UP001597497"/>
    </source>
</evidence>
<gene>
    <name evidence="6" type="ORF">ACFSUC_13870</name>
</gene>
<evidence type="ECO:0000256" key="2">
    <source>
        <dbReference type="ARBA" id="ARBA00034301"/>
    </source>
</evidence>
<dbReference type="SUPFAM" id="SSF56281">
    <property type="entry name" value="Metallo-hydrolase/oxidoreductase"/>
    <property type="match status" value="1"/>
</dbReference>
<evidence type="ECO:0000313" key="6">
    <source>
        <dbReference type="EMBL" id="MFD2672650.1"/>
    </source>
</evidence>
<proteinExistence type="predicted"/>
<comment type="catalytic activity">
    <reaction evidence="1">
        <text>3',5'-cyclic CMP + H2O = CMP + H(+)</text>
        <dbReference type="Rhea" id="RHEA:72675"/>
        <dbReference type="ChEBI" id="CHEBI:15377"/>
        <dbReference type="ChEBI" id="CHEBI:15378"/>
        <dbReference type="ChEBI" id="CHEBI:58003"/>
        <dbReference type="ChEBI" id="CHEBI:60377"/>
    </reaction>
    <physiologicalReaction direction="left-to-right" evidence="1">
        <dbReference type="Rhea" id="RHEA:72676"/>
    </physiologicalReaction>
</comment>
<organism evidence="6 7">
    <name type="scientific">Marinicrinis sediminis</name>
    <dbReference type="NCBI Taxonomy" id="1652465"/>
    <lineage>
        <taxon>Bacteria</taxon>
        <taxon>Bacillati</taxon>
        <taxon>Bacillota</taxon>
        <taxon>Bacilli</taxon>
        <taxon>Bacillales</taxon>
        <taxon>Paenibacillaceae</taxon>
    </lineage>
</organism>
<dbReference type="SMART" id="SM00849">
    <property type="entry name" value="Lactamase_B"/>
    <property type="match status" value="1"/>
</dbReference>
<evidence type="ECO:0000259" key="5">
    <source>
        <dbReference type="SMART" id="SM00849"/>
    </source>
</evidence>
<dbReference type="Pfam" id="PF00753">
    <property type="entry name" value="Lactamase_B"/>
    <property type="match status" value="1"/>
</dbReference>
<dbReference type="PANTHER" id="PTHR42951:SF9">
    <property type="entry name" value="METAL-DEPENDENT HYDROLASE"/>
    <property type="match status" value="1"/>
</dbReference>
<keyword evidence="7" id="KW-1185">Reference proteome</keyword>
<protein>
    <submittedName>
        <fullName evidence="6">MBL fold metallo-hydrolase</fullName>
    </submittedName>
</protein>
<sequence>MRLTRQTNLIQLTFLPYLMPVNCYLIEEEDGYTLIDTALPSCGKAILKTASKPIRRIVLTHAHSDHIGALDALKRELPDATVYISERDAKLLAGDRTLQKDEEKSPLKGGIPRPGRIQTRPDRCLQDGDRIGSLLAISVPGHTPGSMAFLDTRTRTLIAGDALQVQGGLAVSGQLKIMFPFPAFATWNKRQAVESARKLLDLEPALLAVGHGRLLPDPANAMSRAIQTAEQALSAK</sequence>
<reference evidence="7" key="1">
    <citation type="journal article" date="2019" name="Int. J. Syst. Evol. Microbiol.">
        <title>The Global Catalogue of Microorganisms (GCM) 10K type strain sequencing project: providing services to taxonomists for standard genome sequencing and annotation.</title>
        <authorList>
            <consortium name="The Broad Institute Genomics Platform"/>
            <consortium name="The Broad Institute Genome Sequencing Center for Infectious Disease"/>
            <person name="Wu L."/>
            <person name="Ma J."/>
        </authorList>
    </citation>
    <scope>NUCLEOTIDE SEQUENCE [LARGE SCALE GENOMIC DNA]</scope>
    <source>
        <strain evidence="7">KCTC 33676</strain>
    </source>
</reference>
<dbReference type="PANTHER" id="PTHR42951">
    <property type="entry name" value="METALLO-BETA-LACTAMASE DOMAIN-CONTAINING"/>
    <property type="match status" value="1"/>
</dbReference>
<dbReference type="Proteomes" id="UP001597497">
    <property type="component" value="Unassembled WGS sequence"/>
</dbReference>
<feature type="domain" description="Metallo-beta-lactamase" evidence="5">
    <location>
        <begin position="20"/>
        <end position="211"/>
    </location>
</feature>
<evidence type="ECO:0000256" key="3">
    <source>
        <dbReference type="ARBA" id="ARBA00048505"/>
    </source>
</evidence>
<dbReference type="InterPro" id="IPR036866">
    <property type="entry name" value="RibonucZ/Hydroxyglut_hydro"/>
</dbReference>
<dbReference type="InterPro" id="IPR001279">
    <property type="entry name" value="Metallo-B-lactamas"/>
</dbReference>